<dbReference type="SUPFAM" id="SSF75005">
    <property type="entry name" value="Arabinanase/levansucrase/invertase"/>
    <property type="match status" value="1"/>
</dbReference>
<evidence type="ECO:0000256" key="2">
    <source>
        <dbReference type="ARBA" id="ARBA00022801"/>
    </source>
</evidence>
<dbReference type="InterPro" id="IPR006710">
    <property type="entry name" value="Glyco_hydro_43"/>
</dbReference>
<feature type="site" description="Important for catalytic activity, responsible for pKa modulation of the active site Glu and correct orientation of both the proton donor and substrate" evidence="5">
    <location>
        <position position="163"/>
    </location>
</feature>
<protein>
    <submittedName>
        <fullName evidence="7">Glycosyl hydrolase 43 family protein</fullName>
    </submittedName>
</protein>
<feature type="active site" description="Proton acceptor" evidence="4">
    <location>
        <position position="45"/>
    </location>
</feature>
<dbReference type="RefSeq" id="WP_021848328.1">
    <property type="nucleotide sequence ID" value="NZ_JAAZTS010000005.1"/>
</dbReference>
<proteinExistence type="inferred from homology"/>
<name>A0AA40ZSM8_9BACT</name>
<dbReference type="PANTHER" id="PTHR42812">
    <property type="entry name" value="BETA-XYLOSIDASE"/>
    <property type="match status" value="1"/>
</dbReference>
<keyword evidence="3 6" id="KW-0326">Glycosidase</keyword>
<organism evidence="7 8">
    <name type="scientific">Caecibacteroides pullorum</name>
    <dbReference type="NCBI Taxonomy" id="2725562"/>
    <lineage>
        <taxon>Bacteria</taxon>
        <taxon>Pseudomonadati</taxon>
        <taxon>Bacteroidota</taxon>
        <taxon>Bacteroidia</taxon>
        <taxon>Bacteroidales</taxon>
        <taxon>Bacteroidaceae</taxon>
        <taxon>Caecibacteroides</taxon>
    </lineage>
</organism>
<sequence length="333" mass="38212">MRAFILWSYLIFVHVFVLSAQQTSQFGDLGNGMFRNPVIPSDYSDPDIIRVGEDYYGIASTFCFSPGMIVIHSKDLVHWEIINHVVDDISFLNPELDWTQMKGYYNGVWAGSLRYHDGMFYCHFATPRGGWFVATTSDIRGKWEVKAMRDCNGRELRGRGWDDLCPLWDGDGHAYIIASNFGKYWFPHIYKMSSDGTQLLDGMIDDNCDVTKNIEIIGGYVVKPYRTAEANKLYKWNGMYYIYFSEVREIHGNKVRVPVMRRSKSIYGPYEELLLMHSQGKLVDKEPNQGAIVDTEDGKWFFVTHHGTGDFDGRVLSVVPVCWKEGGLILGRI</sequence>
<dbReference type="EMBL" id="JACJMO010000005">
    <property type="protein sequence ID" value="MBM6857166.1"/>
    <property type="molecule type" value="Genomic_DNA"/>
</dbReference>
<dbReference type="PANTHER" id="PTHR42812:SF12">
    <property type="entry name" value="BETA-XYLOSIDASE-RELATED"/>
    <property type="match status" value="1"/>
</dbReference>
<dbReference type="GO" id="GO:0005975">
    <property type="term" value="P:carbohydrate metabolic process"/>
    <property type="evidence" value="ECO:0007669"/>
    <property type="project" value="InterPro"/>
</dbReference>
<evidence type="ECO:0000256" key="1">
    <source>
        <dbReference type="ARBA" id="ARBA00009865"/>
    </source>
</evidence>
<dbReference type="InterPro" id="IPR023296">
    <property type="entry name" value="Glyco_hydro_beta-prop_sf"/>
</dbReference>
<gene>
    <name evidence="7" type="ORF">H6D15_06050</name>
</gene>
<comment type="caution">
    <text evidence="7">The sequence shown here is derived from an EMBL/GenBank/DDBJ whole genome shotgun (WGS) entry which is preliminary data.</text>
</comment>
<dbReference type="InterPro" id="IPR051795">
    <property type="entry name" value="Glycosyl_Hydrlase_43"/>
</dbReference>
<evidence type="ECO:0000256" key="6">
    <source>
        <dbReference type="RuleBase" id="RU361187"/>
    </source>
</evidence>
<evidence type="ECO:0000256" key="4">
    <source>
        <dbReference type="PIRSR" id="PIRSR606710-1"/>
    </source>
</evidence>
<reference evidence="7 8" key="1">
    <citation type="journal article" date="2021" name="Sci. Rep.">
        <title>The distribution of antibiotic resistance genes in chicken gut microbiota commensals.</title>
        <authorList>
            <person name="Juricova H."/>
            <person name="Matiasovicova J."/>
            <person name="Kubasova T."/>
            <person name="Cejkova D."/>
            <person name="Rychlik I."/>
        </authorList>
    </citation>
    <scope>NUCLEOTIDE SEQUENCE [LARGE SCALE GENOMIC DNA]</scope>
    <source>
        <strain evidence="7 8">An421</strain>
    </source>
</reference>
<keyword evidence="2 6" id="KW-0378">Hydrolase</keyword>
<evidence type="ECO:0000313" key="7">
    <source>
        <dbReference type="EMBL" id="MBM6857166.1"/>
    </source>
</evidence>
<dbReference type="AlphaFoldDB" id="A0AA40ZSM8"/>
<comment type="similarity">
    <text evidence="1 6">Belongs to the glycosyl hydrolase 43 family.</text>
</comment>
<dbReference type="Gene3D" id="2.115.10.20">
    <property type="entry name" value="Glycosyl hydrolase domain, family 43"/>
    <property type="match status" value="1"/>
</dbReference>
<dbReference type="CDD" id="cd09001">
    <property type="entry name" value="GH43_FsAxh1-like"/>
    <property type="match status" value="1"/>
</dbReference>
<dbReference type="Pfam" id="PF04616">
    <property type="entry name" value="Glyco_hydro_43"/>
    <property type="match status" value="1"/>
</dbReference>
<dbReference type="GO" id="GO:0004553">
    <property type="term" value="F:hydrolase activity, hydrolyzing O-glycosyl compounds"/>
    <property type="evidence" value="ECO:0007669"/>
    <property type="project" value="InterPro"/>
</dbReference>
<evidence type="ECO:0000256" key="3">
    <source>
        <dbReference type="ARBA" id="ARBA00023295"/>
    </source>
</evidence>
<accession>A0AA40ZSM8</accession>
<feature type="active site" description="Proton donor" evidence="4">
    <location>
        <position position="229"/>
    </location>
</feature>
<dbReference type="Proteomes" id="UP000698924">
    <property type="component" value="Unassembled WGS sequence"/>
</dbReference>
<evidence type="ECO:0000313" key="8">
    <source>
        <dbReference type="Proteomes" id="UP000698924"/>
    </source>
</evidence>
<keyword evidence="8" id="KW-1185">Reference proteome</keyword>
<evidence type="ECO:0000256" key="5">
    <source>
        <dbReference type="PIRSR" id="PIRSR606710-2"/>
    </source>
</evidence>